<dbReference type="Pfam" id="PF22461">
    <property type="entry name" value="SLBB_2"/>
    <property type="match status" value="1"/>
</dbReference>
<dbReference type="PANTHER" id="PTHR33619">
    <property type="entry name" value="POLYSACCHARIDE EXPORT PROTEIN GFCE-RELATED"/>
    <property type="match status" value="1"/>
</dbReference>
<evidence type="ECO:0000256" key="9">
    <source>
        <dbReference type="ARBA" id="ARBA00023065"/>
    </source>
</evidence>
<dbReference type="Gene3D" id="3.10.560.10">
    <property type="entry name" value="Outer membrane lipoprotein wza domain like"/>
    <property type="match status" value="6"/>
</dbReference>
<evidence type="ECO:0000256" key="4">
    <source>
        <dbReference type="ARBA" id="ARBA00022452"/>
    </source>
</evidence>
<evidence type="ECO:0000256" key="10">
    <source>
        <dbReference type="ARBA" id="ARBA00023114"/>
    </source>
</evidence>
<organism evidence="18 19">
    <name type="scientific">Carboxylicivirga linearis</name>
    <dbReference type="NCBI Taxonomy" id="1628157"/>
    <lineage>
        <taxon>Bacteria</taxon>
        <taxon>Pseudomonadati</taxon>
        <taxon>Bacteroidota</taxon>
        <taxon>Bacteroidia</taxon>
        <taxon>Marinilabiliales</taxon>
        <taxon>Marinilabiliaceae</taxon>
        <taxon>Carboxylicivirga</taxon>
    </lineage>
</organism>
<dbReference type="InterPro" id="IPR003715">
    <property type="entry name" value="Poly_export_N"/>
</dbReference>
<evidence type="ECO:0000256" key="6">
    <source>
        <dbReference type="ARBA" id="ARBA00022692"/>
    </source>
</evidence>
<feature type="domain" description="SLBB" evidence="17">
    <location>
        <begin position="487"/>
        <end position="575"/>
    </location>
</feature>
<gene>
    <name evidence="18" type="ORF">KEM10_02330</name>
</gene>
<evidence type="ECO:0000256" key="5">
    <source>
        <dbReference type="ARBA" id="ARBA00022597"/>
    </source>
</evidence>
<evidence type="ECO:0000259" key="17">
    <source>
        <dbReference type="Pfam" id="PF22461"/>
    </source>
</evidence>
<dbReference type="RefSeq" id="WP_212212972.1">
    <property type="nucleotide sequence ID" value="NZ_JAGUCO010000001.1"/>
</dbReference>
<dbReference type="InterPro" id="IPR054765">
    <property type="entry name" value="SLBB_dom"/>
</dbReference>
<comment type="caution">
    <text evidence="18">The sequence shown here is derived from an EMBL/GenBank/DDBJ whole genome shotgun (WGS) entry which is preliminary data.</text>
</comment>
<evidence type="ECO:0000256" key="7">
    <source>
        <dbReference type="ARBA" id="ARBA00022729"/>
    </source>
</evidence>
<evidence type="ECO:0000256" key="2">
    <source>
        <dbReference type="ARBA" id="ARBA00009450"/>
    </source>
</evidence>
<sequence length="803" mass="89092">MKYFLIVFVTVICSLGNVVRAQQIDPSSVNVKELSDSQINQIVNEIEKRGLSDEEAIAVARMKGASSAQINEVMQRIRQARNGSVGIGSTNGGANYQTINDDSTKGNSLSKKQSFELNDADETFGYSLFNTKNLTFEPSVNIPTPKNYILGIGDEVVITVWGASQATYQLQVSKEGTINIPDIGPVNVFGQTFESVSKKIEKHLTGIYQGMKGQNPNTYAEVSLGALRSIKVNVVGEVNVPGTYTVPATAAAYNVLYLSGGPNRNGSFRSIQILRDGKSIETIDVYEFLLRGEVIDNLNLKENDIIYVPSYRSKVHLSGSFKRSGYFETLEETTIADIIELAGGFENNAFQKNLTVIRKTDSELKYKDVAKADFDSFILENGDEIISGQLLNRYENRVTISGAVFRPGSYELSEGMMLTDLIDKAEGFIPEVYMQRGIITRLNEDGSYQNISFRLNDVLEGSWNTQLQREDEVTIRSVQDMKEEELITVKGFVNNPGELPFASNMTLADVIFITGGFQNDADINEIEISRRLSFDEGQEYTNQLGHIFTFNVSRDLQLSDADQDFKIEPYDVINVRKAPGIREGGSVIITGEVMRTGTYSLDNRKERISDLINRSGGLTPLAYSKGAMLQREVKLTEQERVQRQLMIERDSLLGLEMEQHEQVGIRLDKILNNPGSSDDLLLAAGDKIYIPREIRTVKISGNVMNPISMTYKNGKRAKFFIKQAGGFDIRPKRSSVYVVSANGISKTTKNYVLFKRYPKVEPGSEIMVPQRPESNVGVGQWVAIGSAITGLAISITSLANILK</sequence>
<keyword evidence="4" id="KW-1134">Transmembrane beta strand</keyword>
<feature type="domain" description="Soluble ligand binding" evidence="16">
    <location>
        <begin position="231"/>
        <end position="280"/>
    </location>
</feature>
<keyword evidence="19" id="KW-1185">Reference proteome</keyword>
<feature type="domain" description="Soluble ligand binding" evidence="16">
    <location>
        <begin position="314"/>
        <end position="359"/>
    </location>
</feature>
<evidence type="ECO:0000313" key="19">
    <source>
        <dbReference type="Proteomes" id="UP000708576"/>
    </source>
</evidence>
<evidence type="ECO:0000259" key="15">
    <source>
        <dbReference type="Pfam" id="PF02563"/>
    </source>
</evidence>
<keyword evidence="9" id="KW-0406">Ion transport</keyword>
<comment type="subcellular location">
    <subcellularLocation>
        <location evidence="1">Cell outer membrane</location>
        <topology evidence="1">Multi-pass membrane protein</topology>
    </subcellularLocation>
</comment>
<feature type="domain" description="Polysaccharide export protein N-terminal" evidence="15">
    <location>
        <begin position="143"/>
        <end position="208"/>
    </location>
</feature>
<keyword evidence="11" id="KW-0472">Membrane</keyword>
<keyword evidence="3" id="KW-0813">Transport</keyword>
<accession>A0ABS5JQK5</accession>
<keyword evidence="6" id="KW-0812">Transmembrane</keyword>
<keyword evidence="13" id="KW-0998">Cell outer membrane</keyword>
<keyword evidence="10" id="KW-0626">Porin</keyword>
<dbReference type="InterPro" id="IPR019554">
    <property type="entry name" value="Soluble_ligand-bd"/>
</dbReference>
<dbReference type="Pfam" id="PF02563">
    <property type="entry name" value="Poly_export"/>
    <property type="match status" value="1"/>
</dbReference>
<feature type="domain" description="Soluble ligand binding" evidence="16">
    <location>
        <begin position="588"/>
        <end position="628"/>
    </location>
</feature>
<name>A0ABS5JQK5_9BACT</name>
<dbReference type="EMBL" id="JAGUCO010000001">
    <property type="protein sequence ID" value="MBS2097097.1"/>
    <property type="molecule type" value="Genomic_DNA"/>
</dbReference>
<keyword evidence="5" id="KW-0762">Sugar transport</keyword>
<feature type="domain" description="Soluble ligand binding" evidence="16">
    <location>
        <begin position="697"/>
        <end position="740"/>
    </location>
</feature>
<dbReference type="Pfam" id="PF10531">
    <property type="entry name" value="SLBB"/>
    <property type="match status" value="5"/>
</dbReference>
<evidence type="ECO:0000256" key="1">
    <source>
        <dbReference type="ARBA" id="ARBA00004571"/>
    </source>
</evidence>
<keyword evidence="8" id="KW-0625">Polysaccharide transport</keyword>
<evidence type="ECO:0000256" key="12">
    <source>
        <dbReference type="ARBA" id="ARBA00023139"/>
    </source>
</evidence>
<dbReference type="InterPro" id="IPR049712">
    <property type="entry name" value="Poly_export"/>
</dbReference>
<evidence type="ECO:0000313" key="18">
    <source>
        <dbReference type="EMBL" id="MBS2097097.1"/>
    </source>
</evidence>
<reference evidence="18 19" key="1">
    <citation type="journal article" date="2015" name="Int. J. Syst. Evol. Microbiol.">
        <title>Carboxylicivirga linearis sp. nov., isolated from a sea cucumber culture pond.</title>
        <authorList>
            <person name="Wang F.Q."/>
            <person name="Zhou Y.X."/>
            <person name="Lin X.Z."/>
            <person name="Chen G.J."/>
            <person name="Du Z.J."/>
        </authorList>
    </citation>
    <scope>NUCLEOTIDE SEQUENCE [LARGE SCALE GENOMIC DNA]</scope>
    <source>
        <strain evidence="18 19">FB218</strain>
    </source>
</reference>
<evidence type="ECO:0000256" key="11">
    <source>
        <dbReference type="ARBA" id="ARBA00023136"/>
    </source>
</evidence>
<keyword evidence="7" id="KW-0732">Signal</keyword>
<feature type="domain" description="Soluble ligand binding" evidence="16">
    <location>
        <begin position="397"/>
        <end position="448"/>
    </location>
</feature>
<proteinExistence type="inferred from homology"/>
<evidence type="ECO:0000256" key="14">
    <source>
        <dbReference type="ARBA" id="ARBA00023288"/>
    </source>
</evidence>
<evidence type="ECO:0000256" key="13">
    <source>
        <dbReference type="ARBA" id="ARBA00023237"/>
    </source>
</evidence>
<evidence type="ECO:0000259" key="16">
    <source>
        <dbReference type="Pfam" id="PF10531"/>
    </source>
</evidence>
<dbReference type="Gene3D" id="3.30.1950.10">
    <property type="entry name" value="wza like domain"/>
    <property type="match status" value="1"/>
</dbReference>
<evidence type="ECO:0000256" key="3">
    <source>
        <dbReference type="ARBA" id="ARBA00022448"/>
    </source>
</evidence>
<dbReference type="PANTHER" id="PTHR33619:SF3">
    <property type="entry name" value="POLYSACCHARIDE EXPORT PROTEIN GFCE-RELATED"/>
    <property type="match status" value="1"/>
</dbReference>
<protein>
    <submittedName>
        <fullName evidence="18">SLBB domain-containing protein</fullName>
    </submittedName>
</protein>
<keyword evidence="14" id="KW-0449">Lipoprotein</keyword>
<comment type="similarity">
    <text evidence="2">Belongs to the BexD/CtrA/VexA family.</text>
</comment>
<evidence type="ECO:0000256" key="8">
    <source>
        <dbReference type="ARBA" id="ARBA00023047"/>
    </source>
</evidence>
<keyword evidence="12" id="KW-0564">Palmitate</keyword>
<dbReference type="Proteomes" id="UP000708576">
    <property type="component" value="Unassembled WGS sequence"/>
</dbReference>